<feature type="compositionally biased region" description="Basic and acidic residues" evidence="16">
    <location>
        <begin position="643"/>
        <end position="657"/>
    </location>
</feature>
<keyword evidence="12" id="KW-0804">Transcription</keyword>
<sequence>MAGFVASEEDEAAMKMGSRRKSPHSVILIDDTDVDDVEITGATFKSPEARSRDRKNADWELAKNIKEDPLVQNDVRITYVCKHCSFRAQGLPAFTDHLKRAHPTAVPNPIYVCRQCKFRTPSYESFMEHNAASHPTRVRTEKEPEVPKQMTAAEVCKKGENSSAKCVAVNVLAQNKETSAQFLPLDGGMISGNSSDDEVENHRGKQVGKNEPRKASDVPRASNALEVTNRSSAHRAHLVDNKISTPNIKAVNDTSTPNTRLMNMATPTSPANVVNHAVLLNAHVLSSKIIAQNNMNVEPLRTTIGANTIPIQNELKITTYKKIAPKRPDVEPLFNIKQKYQGYPPPQSSKANPTLNGGKEPLKKISDNFLDVHTTSSVDEDLDKTSSLSDECALTISIPSNSIPSYNPAMDLNPYLINSLRKFPYPLRTEICYLAVVTGHTELEVAMWFMAQRLLNGISWTPEEVERIKRKSFVTNCLRTTGRVQSDSGFASENSSTPNGRETGDDNRPATEDKLSSSSQTKTTVVVPTPQPVIDTLTVNKKRKAEENLPQSVTNGKKSKRKTHEQLTLLREFFMKNEYPSKQDCQELAKKTNLTPSQVIKWFQHQRTDSQNSVDLPVNIADIKLEQSENKTAKEAALPQVLRDGDQTHSRSENEKTEVQLAVLDSSFEQWPWLLEDELERLHTETKLTRREIEAWFNDQRQQRGIPKDNVAVAELAESRHLKVERTENVPHNSSMEKLNPSGPLEPDKGSIEVVLENDNSSDDLEEDCGDDNDGYDQEDSEDGSTMSLKTVKLPQGQLNQAPMLGNLEARTADTTQGQRRFKTKYQLEVLSASFSLDPKPSKEEVKRLVEVTNLRQQEIVLFFKRKLKAKRRSEKRNKSSSANGKITITTKKDTESKKTNDSPGHAKKSKTLSPPLSTKKTKSQLNILKSVFVRTQWPTNEEYTQMVEMTKLSRTVIVGWFGDMRYGFKHNHLRWMRDFDTMKNDNGLSKRSTSSEEVNKSHSDPLETTSSSSKSNLDEKMIVDEENDEKDQQTEDEDEKTTDFNYKEDFFNFKEAKAARRGERGDGYAASDVTDNSDNWGEGNVSEEEGHSDDKCSNVDYLEVKSDQATGDGGKNWP</sequence>
<feature type="DNA-binding region" description="Homeobox" evidence="14">
    <location>
        <begin position="924"/>
        <end position="973"/>
    </location>
</feature>
<dbReference type="InterPro" id="IPR001356">
    <property type="entry name" value="HD"/>
</dbReference>
<keyword evidence="7" id="KW-0863">Zinc-finger</keyword>
<dbReference type="AlphaFoldDB" id="A0AAJ7XDW7"/>
<dbReference type="InterPro" id="IPR013087">
    <property type="entry name" value="Znf_C2H2_type"/>
</dbReference>
<evidence type="ECO:0000313" key="18">
    <source>
        <dbReference type="Proteomes" id="UP001318040"/>
    </source>
</evidence>
<feature type="compositionally biased region" description="Basic and acidic residues" evidence="16">
    <location>
        <begin position="891"/>
        <end position="901"/>
    </location>
</feature>
<dbReference type="GO" id="GO:0008270">
    <property type="term" value="F:zinc ion binding"/>
    <property type="evidence" value="ECO:0007669"/>
    <property type="project" value="UniProtKB-KW"/>
</dbReference>
<evidence type="ECO:0000256" key="9">
    <source>
        <dbReference type="ARBA" id="ARBA00023015"/>
    </source>
</evidence>
<keyword evidence="4" id="KW-0597">Phosphoprotein</keyword>
<dbReference type="InterPro" id="IPR036236">
    <property type="entry name" value="Znf_C2H2_sf"/>
</dbReference>
<dbReference type="Gene3D" id="1.10.10.60">
    <property type="entry name" value="Homeodomain-like"/>
    <property type="match status" value="4"/>
</dbReference>
<keyword evidence="9" id="KW-0805">Transcription regulation</keyword>
<feature type="region of interest" description="Disordered" evidence="16">
    <location>
        <begin position="872"/>
        <end position="921"/>
    </location>
</feature>
<feature type="compositionally biased region" description="Low complexity" evidence="16">
    <location>
        <begin position="516"/>
        <end position="527"/>
    </location>
</feature>
<evidence type="ECO:0000256" key="12">
    <source>
        <dbReference type="ARBA" id="ARBA00023163"/>
    </source>
</evidence>
<dbReference type="SUPFAM" id="SSF46689">
    <property type="entry name" value="Homeodomain-like"/>
    <property type="match status" value="4"/>
</dbReference>
<keyword evidence="5" id="KW-0479">Metal-binding</keyword>
<dbReference type="InterPro" id="IPR009057">
    <property type="entry name" value="Homeodomain-like_sf"/>
</dbReference>
<protein>
    <submittedName>
        <fullName evidence="19">Zinc fingers and homeoboxes protein 1-like isoform X3</fullName>
    </submittedName>
</protein>
<dbReference type="InterPro" id="IPR041057">
    <property type="entry name" value="ZHX_Znf_C2H2"/>
</dbReference>
<evidence type="ECO:0000256" key="13">
    <source>
        <dbReference type="ARBA" id="ARBA00023242"/>
    </source>
</evidence>
<reference evidence="19" key="1">
    <citation type="submission" date="2025-08" db="UniProtKB">
        <authorList>
            <consortium name="RefSeq"/>
        </authorList>
    </citation>
    <scope>IDENTIFICATION</scope>
    <source>
        <tissue evidence="19">Sperm</tissue>
    </source>
</reference>
<evidence type="ECO:0000256" key="11">
    <source>
        <dbReference type="ARBA" id="ARBA00023155"/>
    </source>
</evidence>
<feature type="compositionally biased region" description="Basic and acidic residues" evidence="16">
    <location>
        <begin position="994"/>
        <end position="1006"/>
    </location>
</feature>
<keyword evidence="13 14" id="KW-0539">Nucleus</keyword>
<keyword evidence="18" id="KW-1185">Reference proteome</keyword>
<feature type="region of interest" description="Disordered" evidence="16">
    <location>
        <begin position="723"/>
        <end position="785"/>
    </location>
</feature>
<keyword evidence="6" id="KW-0677">Repeat</keyword>
<feature type="region of interest" description="Disordered" evidence="16">
    <location>
        <begin position="988"/>
        <end position="1119"/>
    </location>
</feature>
<evidence type="ECO:0000256" key="6">
    <source>
        <dbReference type="ARBA" id="ARBA00022737"/>
    </source>
</evidence>
<feature type="DNA-binding region" description="Homeobox" evidence="14">
    <location>
        <begin position="816"/>
        <end position="875"/>
    </location>
</feature>
<evidence type="ECO:0000259" key="17">
    <source>
        <dbReference type="PROSITE" id="PS50071"/>
    </source>
</evidence>
<dbReference type="Pfam" id="PF18387">
    <property type="entry name" value="zf_C2H2_ZHX"/>
    <property type="match status" value="1"/>
</dbReference>
<feature type="compositionally biased region" description="Polar residues" evidence="16">
    <location>
        <begin position="484"/>
        <end position="500"/>
    </location>
</feature>
<evidence type="ECO:0000256" key="8">
    <source>
        <dbReference type="ARBA" id="ARBA00022833"/>
    </source>
</evidence>
<dbReference type="Proteomes" id="UP001318040">
    <property type="component" value="Chromosome 54"/>
</dbReference>
<feature type="compositionally biased region" description="Basic and acidic residues" evidence="16">
    <location>
        <begin position="200"/>
        <end position="217"/>
    </location>
</feature>
<dbReference type="Gene3D" id="3.30.160.60">
    <property type="entry name" value="Classic Zinc Finger"/>
    <property type="match status" value="1"/>
</dbReference>
<dbReference type="SMART" id="SM00389">
    <property type="entry name" value="HOX"/>
    <property type="match status" value="5"/>
</dbReference>
<evidence type="ECO:0000256" key="4">
    <source>
        <dbReference type="ARBA" id="ARBA00022553"/>
    </source>
</evidence>
<keyword evidence="8" id="KW-0862">Zinc</keyword>
<evidence type="ECO:0000256" key="5">
    <source>
        <dbReference type="ARBA" id="ARBA00022723"/>
    </source>
</evidence>
<comment type="similarity">
    <text evidence="2">Belongs to the ZHX family.</text>
</comment>
<feature type="domain" description="Homeobox" evidence="17">
    <location>
        <begin position="553"/>
        <end position="613"/>
    </location>
</feature>
<evidence type="ECO:0000313" key="19">
    <source>
        <dbReference type="RefSeq" id="XP_032830587.1"/>
    </source>
</evidence>
<feature type="region of interest" description="Disordered" evidence="16">
    <location>
        <begin position="540"/>
        <end position="563"/>
    </location>
</feature>
<proteinExistence type="inferred from homology"/>
<feature type="region of interest" description="Disordered" evidence="16">
    <location>
        <begin position="484"/>
        <end position="527"/>
    </location>
</feature>
<feature type="domain" description="Homeobox" evidence="17">
    <location>
        <begin position="814"/>
        <end position="874"/>
    </location>
</feature>
<dbReference type="RefSeq" id="XP_032830587.1">
    <property type="nucleotide sequence ID" value="XM_032974696.1"/>
</dbReference>
<evidence type="ECO:0000256" key="7">
    <source>
        <dbReference type="ARBA" id="ARBA00022771"/>
    </source>
</evidence>
<keyword evidence="10 14" id="KW-0238">DNA-binding</keyword>
<feature type="compositionally biased region" description="Polar residues" evidence="16">
    <location>
        <begin position="912"/>
        <end position="921"/>
    </location>
</feature>
<feature type="compositionally biased region" description="Acidic residues" evidence="16">
    <location>
        <begin position="1025"/>
        <end position="1041"/>
    </location>
</feature>
<organism evidence="18 19">
    <name type="scientific">Petromyzon marinus</name>
    <name type="common">Sea lamprey</name>
    <dbReference type="NCBI Taxonomy" id="7757"/>
    <lineage>
        <taxon>Eukaryota</taxon>
        <taxon>Metazoa</taxon>
        <taxon>Chordata</taxon>
        <taxon>Craniata</taxon>
        <taxon>Vertebrata</taxon>
        <taxon>Cyclostomata</taxon>
        <taxon>Hyperoartia</taxon>
        <taxon>Petromyzontiformes</taxon>
        <taxon>Petromyzontidae</taxon>
        <taxon>Petromyzon</taxon>
    </lineage>
</organism>
<keyword evidence="3" id="KW-0678">Repressor</keyword>
<keyword evidence="11 14" id="KW-0371">Homeobox</keyword>
<feature type="region of interest" description="Disordered" evidence="16">
    <location>
        <begin position="1"/>
        <end position="22"/>
    </location>
</feature>
<evidence type="ECO:0000256" key="15">
    <source>
        <dbReference type="RuleBase" id="RU000682"/>
    </source>
</evidence>
<accession>A0AAJ7XDW7</accession>
<dbReference type="Pfam" id="PF00046">
    <property type="entry name" value="Homeodomain"/>
    <property type="match status" value="1"/>
</dbReference>
<dbReference type="PROSITE" id="PS50071">
    <property type="entry name" value="HOMEOBOX_2"/>
    <property type="match status" value="4"/>
</dbReference>
<feature type="DNA-binding region" description="Homeobox" evidence="14">
    <location>
        <begin position="555"/>
        <end position="614"/>
    </location>
</feature>
<evidence type="ECO:0000256" key="2">
    <source>
        <dbReference type="ARBA" id="ARBA00007440"/>
    </source>
</evidence>
<name>A0AAJ7XDW7_PETMA</name>
<dbReference type="PANTHER" id="PTHR15467:SF9">
    <property type="entry name" value="HOMEOBOX DOMAIN-CONTAINING PROTEIN"/>
    <property type="match status" value="1"/>
</dbReference>
<feature type="compositionally biased region" description="Polar residues" evidence="16">
    <location>
        <begin position="1007"/>
        <end position="1016"/>
    </location>
</feature>
<evidence type="ECO:0000256" key="14">
    <source>
        <dbReference type="PROSITE-ProRule" id="PRU00108"/>
    </source>
</evidence>
<feature type="compositionally biased region" description="Basic and acidic residues" evidence="16">
    <location>
        <begin position="1089"/>
        <end position="1107"/>
    </location>
</feature>
<evidence type="ECO:0000256" key="10">
    <source>
        <dbReference type="ARBA" id="ARBA00023125"/>
    </source>
</evidence>
<feature type="region of interest" description="Disordered" evidence="16">
    <location>
        <begin position="184"/>
        <end position="221"/>
    </location>
</feature>
<feature type="DNA-binding region" description="Homeobox" evidence="14">
    <location>
        <begin position="649"/>
        <end position="708"/>
    </location>
</feature>
<dbReference type="PANTHER" id="PTHR15467">
    <property type="entry name" value="ZINC-FINGERS AND HOMEOBOXES RELATED"/>
    <property type="match status" value="1"/>
</dbReference>
<dbReference type="SMART" id="SM00355">
    <property type="entry name" value="ZnF_C2H2"/>
    <property type="match status" value="2"/>
</dbReference>
<gene>
    <name evidence="19" type="primary">LOC116954189</name>
</gene>
<dbReference type="SUPFAM" id="SSF57667">
    <property type="entry name" value="beta-beta-alpha zinc fingers"/>
    <property type="match status" value="1"/>
</dbReference>
<evidence type="ECO:0000256" key="3">
    <source>
        <dbReference type="ARBA" id="ARBA00022491"/>
    </source>
</evidence>
<feature type="compositionally biased region" description="Acidic residues" evidence="16">
    <location>
        <begin position="760"/>
        <end position="783"/>
    </location>
</feature>
<feature type="region of interest" description="Disordered" evidence="16">
    <location>
        <begin position="631"/>
        <end position="657"/>
    </location>
</feature>
<feature type="domain" description="Homeobox" evidence="17">
    <location>
        <begin position="922"/>
        <end position="972"/>
    </location>
</feature>
<feature type="domain" description="Homeobox" evidence="17">
    <location>
        <begin position="647"/>
        <end position="707"/>
    </location>
</feature>
<feature type="compositionally biased region" description="Basic and acidic residues" evidence="16">
    <location>
        <begin position="502"/>
        <end position="515"/>
    </location>
</feature>
<feature type="compositionally biased region" description="Basic and acidic residues" evidence="16">
    <location>
        <begin position="1042"/>
        <end position="1067"/>
    </location>
</feature>
<evidence type="ECO:0000256" key="16">
    <source>
        <dbReference type="SAM" id="MobiDB-lite"/>
    </source>
</evidence>
<dbReference type="GO" id="GO:0000981">
    <property type="term" value="F:DNA-binding transcription factor activity, RNA polymerase II-specific"/>
    <property type="evidence" value="ECO:0007669"/>
    <property type="project" value="TreeGrafter"/>
</dbReference>
<comment type="subcellular location">
    <subcellularLocation>
        <location evidence="1 14 15">Nucleus</location>
    </subcellularLocation>
</comment>
<dbReference type="GO" id="GO:0005634">
    <property type="term" value="C:nucleus"/>
    <property type="evidence" value="ECO:0007669"/>
    <property type="project" value="UniProtKB-SubCell"/>
</dbReference>
<dbReference type="CDD" id="cd00086">
    <property type="entry name" value="homeodomain"/>
    <property type="match status" value="4"/>
</dbReference>
<evidence type="ECO:0000256" key="1">
    <source>
        <dbReference type="ARBA" id="ARBA00004123"/>
    </source>
</evidence>
<dbReference type="GO" id="GO:0003677">
    <property type="term" value="F:DNA binding"/>
    <property type="evidence" value="ECO:0007669"/>
    <property type="project" value="UniProtKB-UniRule"/>
</dbReference>